<dbReference type="Proteomes" id="UP000254230">
    <property type="component" value="Unassembled WGS sequence"/>
</dbReference>
<gene>
    <name evidence="1" type="ORF">NCTC12376_00275</name>
</gene>
<accession>A0A378KNL5</accession>
<protein>
    <submittedName>
        <fullName evidence="1">Uncharacterized protein</fullName>
    </submittedName>
</protein>
<evidence type="ECO:0000313" key="1">
    <source>
        <dbReference type="EMBL" id="STY16484.1"/>
    </source>
</evidence>
<organism evidence="1 2">
    <name type="scientific">Legionella quateirensis</name>
    <dbReference type="NCBI Taxonomy" id="45072"/>
    <lineage>
        <taxon>Bacteria</taxon>
        <taxon>Pseudomonadati</taxon>
        <taxon>Pseudomonadota</taxon>
        <taxon>Gammaproteobacteria</taxon>
        <taxon>Legionellales</taxon>
        <taxon>Legionellaceae</taxon>
        <taxon>Legionella</taxon>
    </lineage>
</organism>
<dbReference type="AlphaFoldDB" id="A0A378KNL5"/>
<proteinExistence type="predicted"/>
<sequence length="33" mass="3837">MDESLRQFSNEQSAIQEIPASKMEYTVTEYLVV</sequence>
<name>A0A378KNL5_9GAMM</name>
<reference evidence="1 2" key="1">
    <citation type="submission" date="2018-06" db="EMBL/GenBank/DDBJ databases">
        <authorList>
            <consortium name="Pathogen Informatics"/>
            <person name="Doyle S."/>
        </authorList>
    </citation>
    <scope>NUCLEOTIDE SEQUENCE [LARGE SCALE GENOMIC DNA]</scope>
    <source>
        <strain evidence="1 2">NCTC12376</strain>
    </source>
</reference>
<evidence type="ECO:0000313" key="2">
    <source>
        <dbReference type="Proteomes" id="UP000254230"/>
    </source>
</evidence>
<dbReference type="EMBL" id="UGOW01000001">
    <property type="protein sequence ID" value="STY16484.1"/>
    <property type="molecule type" value="Genomic_DNA"/>
</dbReference>